<evidence type="ECO:0000259" key="2">
    <source>
        <dbReference type="PROSITE" id="PS50263"/>
    </source>
</evidence>
<dbReference type="GO" id="GO:0016811">
    <property type="term" value="F:hydrolase activity, acting on carbon-nitrogen (but not peptide) bonds, in linear amides"/>
    <property type="evidence" value="ECO:0007669"/>
    <property type="project" value="UniProtKB-ARBA"/>
</dbReference>
<keyword evidence="4" id="KW-1185">Reference proteome</keyword>
<sequence length="277" mass="30435">MGIDDSILTMAGIQVGGGSDPRANLERAIGLGKIAAQRGAKIICFSECFAWSWFPREIDSLHFTTAEPVPGPLSEAIAEFAREHQVVVVAPIFERGIDAAYYNTALVFDADGSLLGRYRKNHLPQLPNYQERFYFQPGNQGFPVFRTRYAAIGIQISWDNFFPEGSRLLALQGAEVICAPTSASIVASHAKWERALVGSAVYNGVFVFRVNRVAGGGEVPFYGKSFCVDPNGDFVVEPSGADEGIVLAEIDLRWVKTVRGIWPFLEDRRPEIYAGLV</sequence>
<dbReference type="PROSITE" id="PS50263">
    <property type="entry name" value="CN_HYDROLASE"/>
    <property type="match status" value="1"/>
</dbReference>
<dbReference type="Pfam" id="PF00795">
    <property type="entry name" value="CN_hydrolase"/>
    <property type="match status" value="1"/>
</dbReference>
<dbReference type="InterPro" id="IPR050345">
    <property type="entry name" value="Aliph_Amidase/BUP"/>
</dbReference>
<evidence type="ECO:0000313" key="3">
    <source>
        <dbReference type="EMBL" id="VUZ86514.1"/>
    </source>
</evidence>
<reference evidence="3 4" key="1">
    <citation type="submission" date="2019-07" db="EMBL/GenBank/DDBJ databases">
        <authorList>
            <person name="Cremers G."/>
        </authorList>
    </citation>
    <scope>NUCLEOTIDE SEQUENCE [LARGE SCALE GENOMIC DNA]</scope>
</reference>
<organism evidence="3 4">
    <name type="scientific">Candidatus Methylomirabilis lanthanidiphila</name>
    <dbReference type="NCBI Taxonomy" id="2211376"/>
    <lineage>
        <taxon>Bacteria</taxon>
        <taxon>Candidatus Methylomirabilota</taxon>
        <taxon>Candidatus Methylomirabilia</taxon>
        <taxon>Candidatus Methylomirabilales</taxon>
        <taxon>Candidatus Methylomirabilaceae</taxon>
        <taxon>Candidatus Methylomirabilis</taxon>
    </lineage>
</organism>
<dbReference type="PANTHER" id="PTHR43674">
    <property type="entry name" value="NITRILASE C965.09-RELATED"/>
    <property type="match status" value="1"/>
</dbReference>
<accession>A0A564ZMH1</accession>
<keyword evidence="1 3" id="KW-0378">Hydrolase</keyword>
<feature type="domain" description="CN hydrolase" evidence="2">
    <location>
        <begin position="8"/>
        <end position="252"/>
    </location>
</feature>
<dbReference type="PANTHER" id="PTHR43674:SF2">
    <property type="entry name" value="BETA-UREIDOPROPIONASE"/>
    <property type="match status" value="1"/>
</dbReference>
<dbReference type="InterPro" id="IPR036526">
    <property type="entry name" value="C-N_Hydrolase_sf"/>
</dbReference>
<evidence type="ECO:0000256" key="1">
    <source>
        <dbReference type="ARBA" id="ARBA00022801"/>
    </source>
</evidence>
<protein>
    <submittedName>
        <fullName evidence="3">Carbon-nitrogen hydrolase</fullName>
    </submittedName>
</protein>
<dbReference type="Gene3D" id="3.60.110.10">
    <property type="entry name" value="Carbon-nitrogen hydrolase"/>
    <property type="match status" value="1"/>
</dbReference>
<dbReference type="SUPFAM" id="SSF56317">
    <property type="entry name" value="Carbon-nitrogen hydrolase"/>
    <property type="match status" value="1"/>
</dbReference>
<dbReference type="AlphaFoldDB" id="A0A564ZMH1"/>
<dbReference type="Proteomes" id="UP000334340">
    <property type="component" value="Unassembled WGS sequence"/>
</dbReference>
<dbReference type="EMBL" id="CABIKM010000063">
    <property type="protein sequence ID" value="VUZ86514.1"/>
    <property type="molecule type" value="Genomic_DNA"/>
</dbReference>
<dbReference type="InterPro" id="IPR003010">
    <property type="entry name" value="C-N_Hydrolase"/>
</dbReference>
<evidence type="ECO:0000313" key="4">
    <source>
        <dbReference type="Proteomes" id="UP000334340"/>
    </source>
</evidence>
<proteinExistence type="predicted"/>
<name>A0A564ZMH1_9BACT</name>
<gene>
    <name evidence="3" type="ORF">MELA_02918</name>
</gene>